<proteinExistence type="predicted"/>
<keyword evidence="2" id="KW-1185">Reference proteome</keyword>
<dbReference type="Proteomes" id="UP001165960">
    <property type="component" value="Unassembled WGS sequence"/>
</dbReference>
<evidence type="ECO:0000313" key="2">
    <source>
        <dbReference type="Proteomes" id="UP001165960"/>
    </source>
</evidence>
<gene>
    <name evidence="1" type="ORF">DSO57_1011662</name>
</gene>
<accession>A0ACC2RX73</accession>
<name>A0ACC2RX73_9FUNG</name>
<comment type="caution">
    <text evidence="1">The sequence shown here is derived from an EMBL/GenBank/DDBJ whole genome shotgun (WGS) entry which is preliminary data.</text>
</comment>
<reference evidence="1" key="1">
    <citation type="submission" date="2022-04" db="EMBL/GenBank/DDBJ databases">
        <title>Genome of the entomopathogenic fungus Entomophthora muscae.</title>
        <authorList>
            <person name="Elya C."/>
            <person name="Lovett B.R."/>
            <person name="Lee E."/>
            <person name="Macias A.M."/>
            <person name="Hajek A.E."/>
            <person name="De Bivort B.L."/>
            <person name="Kasson M.T."/>
            <person name="De Fine Licht H.H."/>
            <person name="Stajich J.E."/>
        </authorList>
    </citation>
    <scope>NUCLEOTIDE SEQUENCE</scope>
    <source>
        <strain evidence="1">Berkeley</strain>
    </source>
</reference>
<dbReference type="EMBL" id="QTSX02006430">
    <property type="protein sequence ID" value="KAJ9054660.1"/>
    <property type="molecule type" value="Genomic_DNA"/>
</dbReference>
<organism evidence="1 2">
    <name type="scientific">Entomophthora muscae</name>
    <dbReference type="NCBI Taxonomy" id="34485"/>
    <lineage>
        <taxon>Eukaryota</taxon>
        <taxon>Fungi</taxon>
        <taxon>Fungi incertae sedis</taxon>
        <taxon>Zoopagomycota</taxon>
        <taxon>Entomophthoromycotina</taxon>
        <taxon>Entomophthoromycetes</taxon>
        <taxon>Entomophthorales</taxon>
        <taxon>Entomophthoraceae</taxon>
        <taxon>Entomophthora</taxon>
    </lineage>
</organism>
<evidence type="ECO:0000313" key="1">
    <source>
        <dbReference type="EMBL" id="KAJ9054660.1"/>
    </source>
</evidence>
<protein>
    <submittedName>
        <fullName evidence="1">Uncharacterized protein</fullName>
    </submittedName>
</protein>
<sequence>MVVMINFHTPRLAGNFLQASQVYRHLVNDTLTTQRSNQTKTHSQTKAEKKLLDEEYLNDIAAFGSDFAAYLFSVKFYADQCFNHLQESKMLSFKEKFHNLNTQFGMDLILSHDNIKASVLKCAANYYFNVICLATQP</sequence>